<accession>A0A7G3W7L1</accession>
<dbReference type="Pfam" id="PF12259">
    <property type="entry name" value="Baculo_F"/>
    <property type="match status" value="1"/>
</dbReference>
<keyword evidence="1" id="KW-0812">Transmembrane</keyword>
<keyword evidence="1" id="KW-0472">Membrane</keyword>
<dbReference type="InterPro" id="IPR022048">
    <property type="entry name" value="Envelope_fusion-like"/>
</dbReference>
<proteinExistence type="predicted"/>
<organismHost>
    <name type="scientific">Lepidoptera</name>
    <name type="common">moths &amp; butterflies</name>
    <dbReference type="NCBI Taxonomy" id="7088"/>
</organismHost>
<feature type="transmembrane region" description="Helical" evidence="1">
    <location>
        <begin position="595"/>
        <end position="615"/>
    </location>
</feature>
<name>A0A7G3W7L1_NPVSF</name>
<dbReference type="EMBL" id="MK503924">
    <property type="protein sequence ID" value="QED40068.1"/>
    <property type="molecule type" value="Genomic_DNA"/>
</dbReference>
<organism evidence="2">
    <name type="scientific">Spodoptera frugiperda nuclear polyhedrosis virus</name>
    <name type="common">SfNPV</name>
    <dbReference type="NCBI Taxonomy" id="10455"/>
    <lineage>
        <taxon>Viruses</taxon>
        <taxon>Viruses incertae sedis</taxon>
        <taxon>Naldaviricetes</taxon>
        <taxon>Lefavirales</taxon>
        <taxon>Baculoviridae</taxon>
        <taxon>Alphabaculovirus</taxon>
        <taxon>Alphabaculovirus spofrugiperdae</taxon>
    </lineage>
</organism>
<evidence type="ECO:0000256" key="1">
    <source>
        <dbReference type="SAM" id="Phobius"/>
    </source>
</evidence>
<reference evidence="2" key="1">
    <citation type="submission" date="2019-02" db="EMBL/GenBank/DDBJ databases">
        <title>Genetic diversity of Spodoptera frugiperda multiple nucleopolyhedovirus and pathogenicity against corn- and rice-strain S. frugiperda larvae.</title>
        <authorList>
            <person name="Harrison R.L."/>
            <person name="Rowley D.L."/>
            <person name="Popham H.J."/>
        </authorList>
    </citation>
    <scope>NUCLEOTIDE SEQUENCE</scope>
    <source>
        <strain evidence="2">IIBBL BCIPV 459</strain>
    </source>
</reference>
<evidence type="ECO:0000313" key="2">
    <source>
        <dbReference type="EMBL" id="QED40068.1"/>
    </source>
</evidence>
<keyword evidence="1" id="KW-1133">Transmembrane helix</keyword>
<sequence>MLCLKQVFFYITAAAFLLVPSATTSTTSTTSNAEDIIKVTQLPSTSGLYFQHINRMQFVQNIWHFVIEMDHGSVFYRLQTIYNQAQKIHNELTKIYYKSSDNKRYDDCNSMRFIKLDLENIIHNIIPNLAQQHNLLDQKVPVTPSTANLKKVNLEEKTNTRSKRGILNFVGQVDKYLFGVMDSDDAHELHMLANTTNSLNSQVKQLTDELIVLSKYVDQLSSYSDKETVQCRIIAENFNILCRQLDEVATLYNKLDLAVDNAKLNRLNSFVISPERLLNEMRNVSGHLAGLSWPVPLTNKAVHTLVDNVINVHVFVTAERKLLFIVEVPLVSSEAFDVFHSIPLPYCDSDHKCAVLLPDSKYLGVSLDRRSYVRLDDTNTCRITDKIMLCFKPQIIYDVNQAKLCDIKIFIKNDKDIDYNRDCDIRVGKFESELFYATSDYNNWLYVLQNDIDLNIQCIPSDTRPDGMSIEPVVLHAGVGLIHATGKDNCKLTTKKSRLTVHDLYNNLNSVIEIPIGLTFNFSLALQDIDKITVDNMKINNDLEHTNLHELTNRLYDLRRQIANNTIFSGDQIYDDNNDIFAGVSQWFAGIGINFHYIKIIVMWIILALLTLAVIKIYRTCCSGACSTLCGGCCRKLKFRRTASDHTVVRRDDREMYYLNTLPRKQKNNKFQTKLDAPRKYHMEDEDIDIDLLQRNITFDDKI</sequence>
<protein>
    <submittedName>
        <fullName evidence="2">F protein</fullName>
    </submittedName>
</protein>